<dbReference type="PANTHER" id="PTHR30222">
    <property type="entry name" value="SPERMIDINE/PUTRESCINE-BINDING PERIPLASMIC PROTEIN"/>
    <property type="match status" value="1"/>
</dbReference>
<dbReference type="NCBIfam" id="TIGR01409">
    <property type="entry name" value="TAT_signal_seq"/>
    <property type="match status" value="1"/>
</dbReference>
<proteinExistence type="predicted"/>
<organism evidence="6 7">
    <name type="scientific">bacterium (Candidatus Gribaldobacteria) CG08_land_8_20_14_0_20_39_15</name>
    <dbReference type="NCBI Taxonomy" id="2014273"/>
    <lineage>
        <taxon>Bacteria</taxon>
        <taxon>Candidatus Gribaldobacteria</taxon>
    </lineage>
</organism>
<dbReference type="CDD" id="cd13590">
    <property type="entry name" value="PBP2_PotD_PotF_like"/>
    <property type="match status" value="1"/>
</dbReference>
<dbReference type="GO" id="GO:0019808">
    <property type="term" value="F:polyamine binding"/>
    <property type="evidence" value="ECO:0007669"/>
    <property type="project" value="InterPro"/>
</dbReference>
<feature type="binding site" evidence="5">
    <location>
        <position position="339"/>
    </location>
    <ligand>
        <name>spermidine</name>
        <dbReference type="ChEBI" id="CHEBI:57834"/>
    </ligand>
</feature>
<keyword evidence="2" id="KW-0813">Transport</keyword>
<dbReference type="GO" id="GO:0042597">
    <property type="term" value="C:periplasmic space"/>
    <property type="evidence" value="ECO:0007669"/>
    <property type="project" value="UniProtKB-SubCell"/>
</dbReference>
<evidence type="ECO:0000256" key="5">
    <source>
        <dbReference type="PIRSR" id="PIRSR019574-1"/>
    </source>
</evidence>
<dbReference type="PRINTS" id="PR00909">
    <property type="entry name" value="SPERMDNBNDNG"/>
</dbReference>
<dbReference type="InterPro" id="IPR019546">
    <property type="entry name" value="TAT_signal_bac_arc"/>
</dbReference>
<dbReference type="Proteomes" id="UP000229784">
    <property type="component" value="Unassembled WGS sequence"/>
</dbReference>
<evidence type="ECO:0000256" key="1">
    <source>
        <dbReference type="ARBA" id="ARBA00004418"/>
    </source>
</evidence>
<dbReference type="Gene3D" id="3.40.190.10">
    <property type="entry name" value="Periplasmic binding protein-like II"/>
    <property type="match status" value="2"/>
</dbReference>
<evidence type="ECO:0000256" key="3">
    <source>
        <dbReference type="ARBA" id="ARBA00022729"/>
    </source>
</evidence>
<comment type="subcellular location">
    <subcellularLocation>
        <location evidence="1">Periplasm</location>
    </subcellularLocation>
</comment>
<dbReference type="GO" id="GO:0015846">
    <property type="term" value="P:polyamine transport"/>
    <property type="evidence" value="ECO:0007669"/>
    <property type="project" value="InterPro"/>
</dbReference>
<protein>
    <submittedName>
        <fullName evidence="6">ABC transporter substrate-binding protein</fullName>
    </submittedName>
</protein>
<dbReference type="EMBL" id="PEXQ01000069">
    <property type="protein sequence ID" value="PIU14356.1"/>
    <property type="molecule type" value="Genomic_DNA"/>
</dbReference>
<dbReference type="InterPro" id="IPR006311">
    <property type="entry name" value="TAT_signal"/>
</dbReference>
<gene>
    <name evidence="6" type="ORF">COT20_02795</name>
</gene>
<keyword evidence="3" id="KW-0732">Signal</keyword>
<comment type="caution">
    <text evidence="6">The sequence shown here is derived from an EMBL/GenBank/DDBJ whole genome shotgun (WGS) entry which is preliminary data.</text>
</comment>
<evidence type="ECO:0000256" key="2">
    <source>
        <dbReference type="ARBA" id="ARBA00022448"/>
    </source>
</evidence>
<accession>A0A2M6XTV1</accession>
<dbReference type="PANTHER" id="PTHR30222:SF17">
    <property type="entry name" value="SPERMIDINE_PUTRESCINE-BINDING PERIPLASMIC PROTEIN"/>
    <property type="match status" value="1"/>
</dbReference>
<evidence type="ECO:0000313" key="7">
    <source>
        <dbReference type="Proteomes" id="UP000229784"/>
    </source>
</evidence>
<dbReference type="AlphaFoldDB" id="A0A2M6XTV1"/>
<name>A0A2M6XTV1_9BACT</name>
<dbReference type="Pfam" id="PF13416">
    <property type="entry name" value="SBP_bac_8"/>
    <property type="match status" value="1"/>
</dbReference>
<evidence type="ECO:0000256" key="4">
    <source>
        <dbReference type="ARBA" id="ARBA00022764"/>
    </source>
</evidence>
<dbReference type="PROSITE" id="PS51318">
    <property type="entry name" value="TAT"/>
    <property type="match status" value="1"/>
</dbReference>
<dbReference type="InterPro" id="IPR006059">
    <property type="entry name" value="SBP"/>
</dbReference>
<dbReference type="InterPro" id="IPR001188">
    <property type="entry name" value="Sperm_putr-bd"/>
</dbReference>
<keyword evidence="4" id="KW-0574">Periplasm</keyword>
<sequence length="359" mass="40537">MLKITRRRFLKTASLIGTSAVLGLGGISCSKKEKDAGELSDKLYVYNWSYYISESAVPNFEKEFGVKVIYDNYSSNEELLAKLQAGATGYDLIFPSDYMVGMMSEQGLLEEFDLTNIPNFKNIAEKFKNLSFDPGNKHSIPYLWGTTGIGVNTEKVKEEVNSWSILWNEKYKGRISMLDDMRGLANPALRVLGYSINTTDPNQIKEANQKLIEQKPLVKVYTSDTYIDLLKSSDIWLAQGYSGDVFQVMKENEAIKYVIPNEGTDMAVDNMCIPKGAKNKYTAEVFVNYLLLPEVSAEISNFTWYANPNEASHKFIKPEILNDPSIYPPQEVLDGCEFQKDAGDATKYYEQLFNEVKAS</sequence>
<dbReference type="PIRSF" id="PIRSF019574">
    <property type="entry name" value="Periplasmic_polyamine_BP"/>
    <property type="match status" value="1"/>
</dbReference>
<dbReference type="SUPFAM" id="SSF53850">
    <property type="entry name" value="Periplasmic binding protein-like II"/>
    <property type="match status" value="1"/>
</dbReference>
<feature type="binding site" evidence="5">
    <location>
        <position position="98"/>
    </location>
    <ligand>
        <name>spermidine</name>
        <dbReference type="ChEBI" id="CHEBI:57834"/>
    </ligand>
</feature>
<dbReference type="PROSITE" id="PS51257">
    <property type="entry name" value="PROKAR_LIPOPROTEIN"/>
    <property type="match status" value="1"/>
</dbReference>
<evidence type="ECO:0000313" key="6">
    <source>
        <dbReference type="EMBL" id="PIU14356.1"/>
    </source>
</evidence>
<reference evidence="7" key="1">
    <citation type="submission" date="2017-09" db="EMBL/GenBank/DDBJ databases">
        <title>Depth-based differentiation of microbial function through sediment-hosted aquifers and enrichment of novel symbionts in the deep terrestrial subsurface.</title>
        <authorList>
            <person name="Probst A.J."/>
            <person name="Ladd B."/>
            <person name="Jarett J.K."/>
            <person name="Geller-Mcgrath D.E."/>
            <person name="Sieber C.M.K."/>
            <person name="Emerson J.B."/>
            <person name="Anantharaman K."/>
            <person name="Thomas B.C."/>
            <person name="Malmstrom R."/>
            <person name="Stieglmeier M."/>
            <person name="Klingl A."/>
            <person name="Woyke T."/>
            <person name="Ryan C.M."/>
            <person name="Banfield J.F."/>
        </authorList>
    </citation>
    <scope>NUCLEOTIDE SEQUENCE [LARGE SCALE GENOMIC DNA]</scope>
</reference>